<evidence type="ECO:0000256" key="1">
    <source>
        <dbReference type="SAM" id="MobiDB-lite"/>
    </source>
</evidence>
<reference evidence="2 3" key="1">
    <citation type="submission" date="2024-05" db="EMBL/GenBank/DDBJ databases">
        <title>The nuclear and mitochondrial genome assemblies of Tetragonisca angustula (Apidae: Meliponini), a tiny yet remarkable pollinator in the Neotropics.</title>
        <authorList>
            <person name="Ferrari R."/>
            <person name="Ricardo P.C."/>
            <person name="Dias F.C."/>
            <person name="Araujo N.S."/>
            <person name="Soares D.O."/>
            <person name="Zhou Q.-S."/>
            <person name="Zhu C.-D."/>
            <person name="Coutinho L."/>
            <person name="Airas M.C."/>
            <person name="Batista T.M."/>
        </authorList>
    </citation>
    <scope>NUCLEOTIDE SEQUENCE [LARGE SCALE GENOMIC DNA]</scope>
    <source>
        <strain evidence="2">ASF017062</strain>
        <tissue evidence="2">Abdomen</tissue>
    </source>
</reference>
<evidence type="ECO:0000313" key="2">
    <source>
        <dbReference type="EMBL" id="KAK9310153.1"/>
    </source>
</evidence>
<keyword evidence="3" id="KW-1185">Reference proteome</keyword>
<proteinExistence type="predicted"/>
<feature type="region of interest" description="Disordered" evidence="1">
    <location>
        <begin position="112"/>
        <end position="146"/>
    </location>
</feature>
<gene>
    <name evidence="2" type="ORF">QLX08_000437</name>
</gene>
<evidence type="ECO:0000313" key="3">
    <source>
        <dbReference type="Proteomes" id="UP001432146"/>
    </source>
</evidence>
<protein>
    <submittedName>
        <fullName evidence="2">Uncharacterized protein</fullName>
    </submittedName>
</protein>
<organism evidence="2 3">
    <name type="scientific">Tetragonisca angustula</name>
    <dbReference type="NCBI Taxonomy" id="166442"/>
    <lineage>
        <taxon>Eukaryota</taxon>
        <taxon>Metazoa</taxon>
        <taxon>Ecdysozoa</taxon>
        <taxon>Arthropoda</taxon>
        <taxon>Hexapoda</taxon>
        <taxon>Insecta</taxon>
        <taxon>Pterygota</taxon>
        <taxon>Neoptera</taxon>
        <taxon>Endopterygota</taxon>
        <taxon>Hymenoptera</taxon>
        <taxon>Apocrita</taxon>
        <taxon>Aculeata</taxon>
        <taxon>Apoidea</taxon>
        <taxon>Anthophila</taxon>
        <taxon>Apidae</taxon>
        <taxon>Tetragonisca</taxon>
    </lineage>
</organism>
<sequence length="146" mass="16648">MIIAAEGGERMRSQTKLRQQIRVLAAAERRRLAREQFHATLVLLLRVRDGSLVASPRDRDKLRVTPFKFQVSRTCRLSRREKRSSRSQNVAFFSQLLALKISSNFLATLSASRGGEEGQSAPSVSQRVKRGRKRRVGRLQRVGPHR</sequence>
<name>A0AAW1AM62_9HYME</name>
<comment type="caution">
    <text evidence="2">The sequence shown here is derived from an EMBL/GenBank/DDBJ whole genome shotgun (WGS) entry which is preliminary data.</text>
</comment>
<dbReference type="AlphaFoldDB" id="A0AAW1AM62"/>
<accession>A0AAW1AM62</accession>
<feature type="compositionally biased region" description="Basic residues" evidence="1">
    <location>
        <begin position="127"/>
        <end position="146"/>
    </location>
</feature>
<dbReference type="Proteomes" id="UP001432146">
    <property type="component" value="Unassembled WGS sequence"/>
</dbReference>
<dbReference type="EMBL" id="JAWNGG020000005">
    <property type="protein sequence ID" value="KAK9310153.1"/>
    <property type="molecule type" value="Genomic_DNA"/>
</dbReference>